<dbReference type="Pfam" id="PF01230">
    <property type="entry name" value="HIT"/>
    <property type="match status" value="1"/>
</dbReference>
<proteinExistence type="predicted"/>
<sequence length="123" mass="14632">MIYEDEFIKVEREASELPWVKIFAQKPFKELSDCDEQTRAHLFEAMMITERVMLKFYKPAKINIASFGNYVPHVHIHVIARFKDDKFFPQSVWGEVQRESSLNLPQFERFAKILATELKDKFC</sequence>
<dbReference type="InterPro" id="IPR026026">
    <property type="entry name" value="HIT_Hint"/>
</dbReference>
<name>A7GZQ1_CAMC5</name>
<reference evidence="3" key="1">
    <citation type="submission" date="2016-07" db="EMBL/GenBank/DDBJ databases">
        <title>Comparative genomics of the Campylobacter concisus group.</title>
        <authorList>
            <person name="Miller W.G."/>
            <person name="Yee E."/>
            <person name="Chapman M.H."/>
            <person name="Huynh S."/>
            <person name="Bono J.L."/>
            <person name="On S.L.W."/>
            <person name="StLeger J."/>
            <person name="Foster G."/>
            <person name="Parker C.T."/>
        </authorList>
    </citation>
    <scope>NUCLEOTIDE SEQUENCE</scope>
    <source>
        <strain evidence="3">525.92</strain>
    </source>
</reference>
<dbReference type="InterPro" id="IPR011146">
    <property type="entry name" value="HIT-like"/>
</dbReference>
<dbReference type="Proteomes" id="UP000006380">
    <property type="component" value="Chromosome"/>
</dbReference>
<gene>
    <name evidence="3" type="ORF">CCV52592_1920</name>
</gene>
<feature type="domain" description="HIT" evidence="2">
    <location>
        <begin position="1"/>
        <end position="88"/>
    </location>
</feature>
<evidence type="ECO:0000259" key="2">
    <source>
        <dbReference type="PROSITE" id="PS51084"/>
    </source>
</evidence>
<dbReference type="AlphaFoldDB" id="A7GZQ1"/>
<dbReference type="PIRSF" id="PIRSF000714">
    <property type="entry name" value="HIT"/>
    <property type="match status" value="1"/>
</dbReference>
<evidence type="ECO:0000313" key="3">
    <source>
        <dbReference type="EMBL" id="EAT99741.1"/>
    </source>
</evidence>
<organism evidence="3 4">
    <name type="scientific">Campylobacter curvus (strain 525.92)</name>
    <dbReference type="NCBI Taxonomy" id="360105"/>
    <lineage>
        <taxon>Bacteria</taxon>
        <taxon>Pseudomonadati</taxon>
        <taxon>Campylobacterota</taxon>
        <taxon>Epsilonproteobacteria</taxon>
        <taxon>Campylobacterales</taxon>
        <taxon>Campylobacteraceae</taxon>
        <taxon>Campylobacter</taxon>
    </lineage>
</organism>
<dbReference type="KEGG" id="ccv:CCV52592_1920"/>
<evidence type="ECO:0000313" key="4">
    <source>
        <dbReference type="Proteomes" id="UP000006380"/>
    </source>
</evidence>
<evidence type="ECO:0000256" key="1">
    <source>
        <dbReference type="PROSITE-ProRule" id="PRU00464"/>
    </source>
</evidence>
<dbReference type="HOGENOM" id="CLU_123330_2_1_7"/>
<dbReference type="Gene3D" id="3.30.428.10">
    <property type="entry name" value="HIT-like"/>
    <property type="match status" value="1"/>
</dbReference>
<dbReference type="EMBL" id="CP000767">
    <property type="protein sequence ID" value="EAT99741.1"/>
    <property type="molecule type" value="Genomic_DNA"/>
</dbReference>
<dbReference type="InterPro" id="IPR036265">
    <property type="entry name" value="HIT-like_sf"/>
</dbReference>
<dbReference type="GO" id="GO:0003824">
    <property type="term" value="F:catalytic activity"/>
    <property type="evidence" value="ECO:0007669"/>
    <property type="project" value="InterPro"/>
</dbReference>
<dbReference type="RefSeq" id="WP_011992555.1">
    <property type="nucleotide sequence ID" value="NC_009715.2"/>
</dbReference>
<dbReference type="OrthoDB" id="9799145at2"/>
<dbReference type="SUPFAM" id="SSF54197">
    <property type="entry name" value="HIT-like"/>
    <property type="match status" value="1"/>
</dbReference>
<feature type="short sequence motif" description="Histidine triad motif" evidence="1">
    <location>
        <begin position="73"/>
        <end position="77"/>
    </location>
</feature>
<protein>
    <submittedName>
        <fullName evidence="3">HIT family protein</fullName>
    </submittedName>
</protein>
<dbReference type="STRING" id="360105.CCV52592_1920"/>
<keyword evidence="4" id="KW-1185">Reference proteome</keyword>
<accession>A7GZQ1</accession>
<dbReference type="PROSITE" id="PS51084">
    <property type="entry name" value="HIT_2"/>
    <property type="match status" value="1"/>
</dbReference>